<dbReference type="SMART" id="SM00331">
    <property type="entry name" value="PP2C_SIG"/>
    <property type="match status" value="1"/>
</dbReference>
<evidence type="ECO:0000259" key="2">
    <source>
        <dbReference type="PROSITE" id="PS51746"/>
    </source>
</evidence>
<dbReference type="Proteomes" id="UP000757540">
    <property type="component" value="Unassembled WGS sequence"/>
</dbReference>
<dbReference type="InterPro" id="IPR001932">
    <property type="entry name" value="PPM-type_phosphatase-like_dom"/>
</dbReference>
<proteinExistence type="predicted"/>
<sequence>MTAGELVLSWGAATHEGLRRRVNEDGFLAGDGVFLVADGMGGHDAGEVASALALEALSPLRDVTRVDPDVVVGLVTAAQARIRGIDTGPGGRAAGTTLTGAVVAYQDDVPYWLFVNVGDSRTYLLSGGTLDQVSVDHSEVQQLVDAGLLTEEEARRHPRRNVVTRALGADETPAPDFRYVPVVLDDRLLVCSDGLTVELTDERITQVLLDHADPQQAAARLVDEAIAAGGRDNITVVVVDVTGGNDADRTVTSPRGAWEPDEDTVPSGASAPGRDGSPRAQEDA</sequence>
<feature type="region of interest" description="Disordered" evidence="1">
    <location>
        <begin position="244"/>
        <end position="284"/>
    </location>
</feature>
<dbReference type="GO" id="GO:0004722">
    <property type="term" value="F:protein serine/threonine phosphatase activity"/>
    <property type="evidence" value="ECO:0007669"/>
    <property type="project" value="UniProtKB-EC"/>
</dbReference>
<name>A0ABX2A006_9MICO</name>
<dbReference type="InterPro" id="IPR036457">
    <property type="entry name" value="PPM-type-like_dom_sf"/>
</dbReference>
<keyword evidence="3" id="KW-0378">Hydrolase</keyword>
<dbReference type="PROSITE" id="PS51746">
    <property type="entry name" value="PPM_2"/>
    <property type="match status" value="1"/>
</dbReference>
<keyword evidence="4" id="KW-1185">Reference proteome</keyword>
<accession>A0ABX2A006</accession>
<comment type="caution">
    <text evidence="3">The sequence shown here is derived from an EMBL/GenBank/DDBJ whole genome shotgun (WGS) entry which is preliminary data.</text>
</comment>
<evidence type="ECO:0000256" key="1">
    <source>
        <dbReference type="SAM" id="MobiDB-lite"/>
    </source>
</evidence>
<dbReference type="PANTHER" id="PTHR47992">
    <property type="entry name" value="PROTEIN PHOSPHATASE"/>
    <property type="match status" value="1"/>
</dbReference>
<reference evidence="3 4" key="1">
    <citation type="submission" date="2020-05" db="EMBL/GenBank/DDBJ databases">
        <title>Genomic Encyclopedia of Type Strains, Phase III (KMG-III): the genomes of soil and plant-associated and newly described type strains.</title>
        <authorList>
            <person name="Whitman W."/>
        </authorList>
    </citation>
    <scope>NUCLEOTIDE SEQUENCE [LARGE SCALE GENOMIC DNA]</scope>
    <source>
        <strain evidence="3 4">KCTC 19046</strain>
    </source>
</reference>
<dbReference type="EMBL" id="JABEZU010000001">
    <property type="protein sequence ID" value="NOV96173.1"/>
    <property type="molecule type" value="Genomic_DNA"/>
</dbReference>
<dbReference type="RefSeq" id="WP_171782400.1">
    <property type="nucleotide sequence ID" value="NZ_BAAAML010000002.1"/>
</dbReference>
<dbReference type="SMART" id="SM00332">
    <property type="entry name" value="PP2Cc"/>
    <property type="match status" value="1"/>
</dbReference>
<evidence type="ECO:0000313" key="4">
    <source>
        <dbReference type="Proteomes" id="UP000757540"/>
    </source>
</evidence>
<dbReference type="Gene3D" id="3.60.40.10">
    <property type="entry name" value="PPM-type phosphatase domain"/>
    <property type="match status" value="1"/>
</dbReference>
<dbReference type="CDD" id="cd00143">
    <property type="entry name" value="PP2Cc"/>
    <property type="match status" value="1"/>
</dbReference>
<gene>
    <name evidence="3" type="ORF">HDG69_000726</name>
</gene>
<dbReference type="SUPFAM" id="SSF81606">
    <property type="entry name" value="PP2C-like"/>
    <property type="match status" value="1"/>
</dbReference>
<dbReference type="EC" id="3.1.3.16" evidence="3"/>
<organism evidence="3 4">
    <name type="scientific">Isoptericola halotolerans</name>
    <dbReference type="NCBI Taxonomy" id="300560"/>
    <lineage>
        <taxon>Bacteria</taxon>
        <taxon>Bacillati</taxon>
        <taxon>Actinomycetota</taxon>
        <taxon>Actinomycetes</taxon>
        <taxon>Micrococcales</taxon>
        <taxon>Promicromonosporaceae</taxon>
        <taxon>Isoptericola</taxon>
    </lineage>
</organism>
<feature type="domain" description="PPM-type phosphatase" evidence="2">
    <location>
        <begin position="9"/>
        <end position="241"/>
    </location>
</feature>
<protein>
    <submittedName>
        <fullName evidence="3">Protein phosphatase</fullName>
        <ecNumber evidence="3">3.1.3.16</ecNumber>
    </submittedName>
</protein>
<dbReference type="InterPro" id="IPR015655">
    <property type="entry name" value="PP2C"/>
</dbReference>
<evidence type="ECO:0000313" key="3">
    <source>
        <dbReference type="EMBL" id="NOV96173.1"/>
    </source>
</evidence>
<dbReference type="Pfam" id="PF00481">
    <property type="entry name" value="PP2C"/>
    <property type="match status" value="1"/>
</dbReference>